<dbReference type="InterPro" id="IPR027417">
    <property type="entry name" value="P-loop_NTPase"/>
</dbReference>
<reference evidence="2 3" key="1">
    <citation type="submission" date="2016-10" db="EMBL/GenBank/DDBJ databases">
        <authorList>
            <person name="de Groot N.N."/>
        </authorList>
    </citation>
    <scope>NUCLEOTIDE SEQUENCE [LARGE SCALE GENOMIC DNA]</scope>
    <source>
        <strain evidence="2 3">A52C2</strain>
    </source>
</reference>
<evidence type="ECO:0000259" key="1">
    <source>
        <dbReference type="Pfam" id="PF13521"/>
    </source>
</evidence>
<dbReference type="InterPro" id="IPR038727">
    <property type="entry name" value="NadR/Ttd14_AAA_dom"/>
</dbReference>
<sequence>MFGLIGAHRTGKTTLAKKVAEDLGIHFHETSTTKVMKELGYDAVADLPMAERITAQEKLLDRHIKDLQKLPRPCITDRTPLDMLAYALGELTMHNADSELAKRYAAYADRCLETTRLYYDTLVLLRPLPTYEEDPTKPPANRAYQTLIQLLIEGGVDQVGRDIEGTSCLINTLDLGERTEACKQVLTDRMQEIAREHSEIWLH</sequence>
<gene>
    <name evidence="2" type="ORF">SAMN05216548_11481</name>
</gene>
<dbReference type="STRING" id="1855383.SAMN05216548_11481"/>
<dbReference type="Pfam" id="PF13521">
    <property type="entry name" value="AAA_28"/>
    <property type="match status" value="1"/>
</dbReference>
<organism evidence="2 3">
    <name type="scientific">Faunimonas pinastri</name>
    <dbReference type="NCBI Taxonomy" id="1855383"/>
    <lineage>
        <taxon>Bacteria</taxon>
        <taxon>Pseudomonadati</taxon>
        <taxon>Pseudomonadota</taxon>
        <taxon>Alphaproteobacteria</taxon>
        <taxon>Hyphomicrobiales</taxon>
        <taxon>Afifellaceae</taxon>
        <taxon>Faunimonas</taxon>
    </lineage>
</organism>
<name>A0A1H9MWE3_9HYPH</name>
<dbReference type="RefSeq" id="WP_092498560.1">
    <property type="nucleotide sequence ID" value="NZ_FOFG01000014.1"/>
</dbReference>
<dbReference type="AlphaFoldDB" id="A0A1H9MWE3"/>
<accession>A0A1H9MWE3</accession>
<dbReference type="Proteomes" id="UP000199647">
    <property type="component" value="Unassembled WGS sequence"/>
</dbReference>
<dbReference type="EMBL" id="FOFG01000014">
    <property type="protein sequence ID" value="SER28024.1"/>
    <property type="molecule type" value="Genomic_DNA"/>
</dbReference>
<keyword evidence="3" id="KW-1185">Reference proteome</keyword>
<dbReference type="OrthoDB" id="7351510at2"/>
<dbReference type="Gene3D" id="3.40.50.300">
    <property type="entry name" value="P-loop containing nucleotide triphosphate hydrolases"/>
    <property type="match status" value="1"/>
</dbReference>
<proteinExistence type="predicted"/>
<evidence type="ECO:0000313" key="2">
    <source>
        <dbReference type="EMBL" id="SER28024.1"/>
    </source>
</evidence>
<evidence type="ECO:0000313" key="3">
    <source>
        <dbReference type="Proteomes" id="UP000199647"/>
    </source>
</evidence>
<dbReference type="SUPFAM" id="SSF52540">
    <property type="entry name" value="P-loop containing nucleoside triphosphate hydrolases"/>
    <property type="match status" value="1"/>
</dbReference>
<protein>
    <submittedName>
        <fullName evidence="2">AAA domain-containing protein</fullName>
    </submittedName>
</protein>
<feature type="domain" description="NadR/Ttd14 AAA" evidence="1">
    <location>
        <begin position="4"/>
        <end position="146"/>
    </location>
</feature>